<protein>
    <submittedName>
        <fullName evidence="2">Uncharacterized protein</fullName>
    </submittedName>
</protein>
<gene>
    <name evidence="2" type="ORF">CCMA1212_003819</name>
</gene>
<dbReference type="Proteomes" id="UP001642720">
    <property type="component" value="Unassembled WGS sequence"/>
</dbReference>
<comment type="caution">
    <text evidence="2">The sequence shown here is derived from an EMBL/GenBank/DDBJ whole genome shotgun (WGS) entry which is preliminary data.</text>
</comment>
<reference evidence="2 3" key="1">
    <citation type="submission" date="2018-01" db="EMBL/GenBank/DDBJ databases">
        <title>Genome characterization of the sugarcane-associated fungus Trichoderma ghanense CCMA-1212 and their application in lignocelulose bioconversion.</title>
        <authorList>
            <person name="Steindorff A.S."/>
            <person name="Mendes T.D."/>
            <person name="Vilela E.S.D."/>
            <person name="Rodrigues D.S."/>
            <person name="Formighieri E.F."/>
            <person name="Melo I.S."/>
            <person name="Favaro L.C.L."/>
        </authorList>
    </citation>
    <scope>NUCLEOTIDE SEQUENCE [LARGE SCALE GENOMIC DNA]</scope>
    <source>
        <strain evidence="2 3">CCMA-1212</strain>
    </source>
</reference>
<dbReference type="GeneID" id="300575600"/>
<organism evidence="2 3">
    <name type="scientific">Trichoderma ghanense</name>
    <dbReference type="NCBI Taxonomy" id="65468"/>
    <lineage>
        <taxon>Eukaryota</taxon>
        <taxon>Fungi</taxon>
        <taxon>Dikarya</taxon>
        <taxon>Ascomycota</taxon>
        <taxon>Pezizomycotina</taxon>
        <taxon>Sordariomycetes</taxon>
        <taxon>Hypocreomycetidae</taxon>
        <taxon>Hypocreales</taxon>
        <taxon>Hypocreaceae</taxon>
        <taxon>Trichoderma</taxon>
    </lineage>
</organism>
<dbReference type="RefSeq" id="XP_073560087.1">
    <property type="nucleotide sequence ID" value="XM_073701150.1"/>
</dbReference>
<evidence type="ECO:0000313" key="3">
    <source>
        <dbReference type="Proteomes" id="UP001642720"/>
    </source>
</evidence>
<evidence type="ECO:0000256" key="1">
    <source>
        <dbReference type="SAM" id="MobiDB-lite"/>
    </source>
</evidence>
<evidence type="ECO:0000313" key="2">
    <source>
        <dbReference type="EMBL" id="TFB03886.1"/>
    </source>
</evidence>
<keyword evidence="3" id="KW-1185">Reference proteome</keyword>
<accession>A0ABY2H6W5</accession>
<sequence length="326" mass="35413">MREDLAKSQNSIMEIALSPVPVFFIRGVVPAEYLSHATAAAANFQTPPVITGLSPSIPPVTGHNASSYPSGCRRPIPVQRWHLYGAACDTIHHLYLMHRSVRRECPRKRQQSKASHLETIVQHWNSGSFIQEHGTSEVWWHHLACQKRACSALQIYAKCSHLSSVYIRDREMGMSQILPASVIGGLSACTSVLPSKPRGPASSLAGRAGAASMDKAQGRPSRLVSPPPPAAVPGHVRRTLDRIAFTRWMCTTVPLASAFASAPAPSALWHGREKKHLESGLGCSQRAITDWGALQLPAAGTTASTYYKARSKFQALIPLSNQIYDG</sequence>
<dbReference type="EMBL" id="PPTA01000004">
    <property type="protein sequence ID" value="TFB03886.1"/>
    <property type="molecule type" value="Genomic_DNA"/>
</dbReference>
<name>A0ABY2H6W5_9HYPO</name>
<feature type="region of interest" description="Disordered" evidence="1">
    <location>
        <begin position="197"/>
        <end position="232"/>
    </location>
</feature>
<feature type="compositionally biased region" description="Low complexity" evidence="1">
    <location>
        <begin position="199"/>
        <end position="212"/>
    </location>
</feature>
<proteinExistence type="predicted"/>